<keyword evidence="2" id="KW-1185">Reference proteome</keyword>
<evidence type="ECO:0000313" key="2">
    <source>
        <dbReference type="Proteomes" id="UP000217790"/>
    </source>
</evidence>
<name>A0A2H3CXP1_ARMGA</name>
<dbReference type="OMA" id="YSAINCP"/>
<dbReference type="STRING" id="47427.A0A2H3CXP1"/>
<dbReference type="InParanoid" id="A0A2H3CXP1"/>
<proteinExistence type="predicted"/>
<sequence>MNSPPPRHTWREFLGIRFDHHVAVQERTDCDHTHTYSAINCPPAEEFIRQSDPDPTIVERILESFHSYLECKGCLDDLLPIDLDSRLYTFQCRLRNLNLVDEPIVMQLHAQLLDVVYMAVVFLTSTDAEPAEVNLEAPSLIYSQQGDSTWVTINSETGAHIKTMGIEGKRPRVLFRHAAGLQLENDYAPSVQQVDEKAMTTKVYGFTSHHPRHRHVLDIFSPGYPLSLSKKCYSSQTIMLYWCLLTSTSFETTILSLPPNTNLLLPTGAAKKGFLC</sequence>
<dbReference type="EMBL" id="KZ293739">
    <property type="protein sequence ID" value="PBK80853.1"/>
    <property type="molecule type" value="Genomic_DNA"/>
</dbReference>
<reference evidence="2" key="1">
    <citation type="journal article" date="2017" name="Nat. Ecol. Evol.">
        <title>Genome expansion and lineage-specific genetic innovations in the forest pathogenic fungi Armillaria.</title>
        <authorList>
            <person name="Sipos G."/>
            <person name="Prasanna A.N."/>
            <person name="Walter M.C."/>
            <person name="O'Connor E."/>
            <person name="Balint B."/>
            <person name="Krizsan K."/>
            <person name="Kiss B."/>
            <person name="Hess J."/>
            <person name="Varga T."/>
            <person name="Slot J."/>
            <person name="Riley R."/>
            <person name="Boka B."/>
            <person name="Rigling D."/>
            <person name="Barry K."/>
            <person name="Lee J."/>
            <person name="Mihaltcheva S."/>
            <person name="LaButti K."/>
            <person name="Lipzen A."/>
            <person name="Waldron R."/>
            <person name="Moloney N.M."/>
            <person name="Sperisen C."/>
            <person name="Kredics L."/>
            <person name="Vagvoelgyi C."/>
            <person name="Patrignani A."/>
            <person name="Fitzpatrick D."/>
            <person name="Nagy I."/>
            <person name="Doyle S."/>
            <person name="Anderson J.B."/>
            <person name="Grigoriev I.V."/>
            <person name="Gueldener U."/>
            <person name="Muensterkoetter M."/>
            <person name="Nagy L.G."/>
        </authorList>
    </citation>
    <scope>NUCLEOTIDE SEQUENCE [LARGE SCALE GENOMIC DNA]</scope>
    <source>
        <strain evidence="2">Ar21-2</strain>
    </source>
</reference>
<dbReference type="AlphaFoldDB" id="A0A2H3CXP1"/>
<dbReference type="OrthoDB" id="2979716at2759"/>
<gene>
    <name evidence="1" type="ORF">ARMGADRAFT_820807</name>
</gene>
<dbReference type="Proteomes" id="UP000217790">
    <property type="component" value="Unassembled WGS sequence"/>
</dbReference>
<accession>A0A2H3CXP1</accession>
<evidence type="ECO:0000313" key="1">
    <source>
        <dbReference type="EMBL" id="PBK80853.1"/>
    </source>
</evidence>
<organism evidence="1 2">
    <name type="scientific">Armillaria gallica</name>
    <name type="common">Bulbous honey fungus</name>
    <name type="synonym">Armillaria bulbosa</name>
    <dbReference type="NCBI Taxonomy" id="47427"/>
    <lineage>
        <taxon>Eukaryota</taxon>
        <taxon>Fungi</taxon>
        <taxon>Dikarya</taxon>
        <taxon>Basidiomycota</taxon>
        <taxon>Agaricomycotina</taxon>
        <taxon>Agaricomycetes</taxon>
        <taxon>Agaricomycetidae</taxon>
        <taxon>Agaricales</taxon>
        <taxon>Marasmiineae</taxon>
        <taxon>Physalacriaceae</taxon>
        <taxon>Armillaria</taxon>
    </lineage>
</organism>
<protein>
    <submittedName>
        <fullName evidence="1">Uncharacterized protein</fullName>
    </submittedName>
</protein>